<dbReference type="EMBL" id="EQ962656">
    <property type="protein sequence ID" value="EED16206.1"/>
    <property type="molecule type" value="Genomic_DNA"/>
</dbReference>
<dbReference type="Proteomes" id="UP000001745">
    <property type="component" value="Unassembled WGS sequence"/>
</dbReference>
<dbReference type="Gene3D" id="3.40.50.1820">
    <property type="entry name" value="alpha/beta hydrolase"/>
    <property type="match status" value="1"/>
</dbReference>
<keyword evidence="1" id="KW-0378">Hydrolase</keyword>
<organism evidence="4 5">
    <name type="scientific">Talaromyces stipitatus (strain ATCC 10500 / CBS 375.48 / QM 6759 / NRRL 1006)</name>
    <name type="common">Penicillium stipitatum</name>
    <dbReference type="NCBI Taxonomy" id="441959"/>
    <lineage>
        <taxon>Eukaryota</taxon>
        <taxon>Fungi</taxon>
        <taxon>Dikarya</taxon>
        <taxon>Ascomycota</taxon>
        <taxon>Pezizomycotina</taxon>
        <taxon>Eurotiomycetes</taxon>
        <taxon>Eurotiomycetidae</taxon>
        <taxon>Eurotiales</taxon>
        <taxon>Trichocomaceae</taxon>
        <taxon>Talaromyces</taxon>
        <taxon>Talaromyces sect. Talaromyces</taxon>
    </lineage>
</organism>
<dbReference type="PANTHER" id="PTHR22946">
    <property type="entry name" value="DIENELACTONE HYDROLASE DOMAIN-CONTAINING PROTEIN-RELATED"/>
    <property type="match status" value="1"/>
</dbReference>
<keyword evidence="5" id="KW-1185">Reference proteome</keyword>
<accession>B8MFA7</accession>
<dbReference type="PANTHER" id="PTHR22946:SF9">
    <property type="entry name" value="POLYKETIDE TRANSFERASE AF380"/>
    <property type="match status" value="1"/>
</dbReference>
<dbReference type="VEuPathDB" id="FungiDB:TSTA_013120"/>
<proteinExistence type="inferred from homology"/>
<dbReference type="Pfam" id="PF00561">
    <property type="entry name" value="Abhydrolase_1"/>
    <property type="match status" value="1"/>
</dbReference>
<comment type="similarity">
    <text evidence="2">Belongs to the AB hydrolase superfamily. FUS2 hydrolase family.</text>
</comment>
<name>B8MFA7_TALSN</name>
<dbReference type="InterPro" id="IPR029058">
    <property type="entry name" value="AB_hydrolase_fold"/>
</dbReference>
<evidence type="ECO:0000256" key="1">
    <source>
        <dbReference type="ARBA" id="ARBA00022801"/>
    </source>
</evidence>
<reference evidence="5" key="1">
    <citation type="journal article" date="2015" name="Genome Announc.">
        <title>Genome sequence of the AIDS-associated pathogen Penicillium marneffei (ATCC18224) and its near taxonomic relative Talaromyces stipitatus (ATCC10500).</title>
        <authorList>
            <person name="Nierman W.C."/>
            <person name="Fedorova-Abrams N.D."/>
            <person name="Andrianopoulos A."/>
        </authorList>
    </citation>
    <scope>NUCLEOTIDE SEQUENCE [LARGE SCALE GENOMIC DNA]</scope>
    <source>
        <strain evidence="5">ATCC 10500 / CBS 375.48 / QM 6759 / NRRL 1006</strain>
    </source>
</reference>
<evidence type="ECO:0000313" key="4">
    <source>
        <dbReference type="EMBL" id="EED16206.1"/>
    </source>
</evidence>
<dbReference type="SUPFAM" id="SSF53474">
    <property type="entry name" value="alpha/beta-Hydrolases"/>
    <property type="match status" value="1"/>
</dbReference>
<dbReference type="InParanoid" id="B8MFA7"/>
<evidence type="ECO:0000256" key="2">
    <source>
        <dbReference type="ARBA" id="ARBA00038115"/>
    </source>
</evidence>
<sequence length="319" mass="34767">MRFAFQTIPKVARFHPKRPHSFFTNHRGPNQPKYPLFTRQIMATTAPRLQHPGPIHPAEVEKHGVKPSIARPVRIAVFDPRDHEAPAILHEPRQYTADDAKAAAVILISGAGGGVSGPAGIYPSLADKLAMLLSIPCIRLDYREPAQTNYCSADVIAAMDYLAAEFSSKHFLLVGWSFGGSPCFTVAARETTRVAGVATVASQTARTEGVAMLSPRPLLLLHGTGDTCLSPSCSQSLFESYGQSGKKELKLFDGDDHGLSRNAVQVEKLIFQFAASTLGFKEILGDPYVDIQASQDLAGSKQERLREMKEGHDFDGERL</sequence>
<dbReference type="InterPro" id="IPR050261">
    <property type="entry name" value="FrsA_esterase"/>
</dbReference>
<dbReference type="GO" id="GO:0016788">
    <property type="term" value="F:hydrolase activity, acting on ester bonds"/>
    <property type="evidence" value="ECO:0007669"/>
    <property type="project" value="UniProtKB-ARBA"/>
</dbReference>
<gene>
    <name evidence="4" type="ORF">TSTA_013120</name>
</gene>
<dbReference type="OrthoDB" id="2498029at2759"/>
<feature type="domain" description="AB hydrolase-1" evidence="3">
    <location>
        <begin position="104"/>
        <end position="202"/>
    </location>
</feature>
<protein>
    <recommendedName>
        <fullName evidence="3">AB hydrolase-1 domain-containing protein</fullName>
    </recommendedName>
</protein>
<dbReference type="AlphaFoldDB" id="B8MFA7"/>
<evidence type="ECO:0000259" key="3">
    <source>
        <dbReference type="Pfam" id="PF00561"/>
    </source>
</evidence>
<dbReference type="PhylomeDB" id="B8MFA7"/>
<dbReference type="RefSeq" id="XP_002483440.1">
    <property type="nucleotide sequence ID" value="XM_002483395.1"/>
</dbReference>
<evidence type="ECO:0000313" key="5">
    <source>
        <dbReference type="Proteomes" id="UP000001745"/>
    </source>
</evidence>
<dbReference type="HOGENOM" id="CLU_061636_0_0_1"/>
<dbReference type="OMA" id="YPARNKY"/>
<dbReference type="GeneID" id="8108188"/>
<dbReference type="eggNOG" id="ENOG502S6DB">
    <property type="taxonomic scope" value="Eukaryota"/>
</dbReference>
<dbReference type="InterPro" id="IPR000073">
    <property type="entry name" value="AB_hydrolase_1"/>
</dbReference>